<protein>
    <submittedName>
        <fullName evidence="8">ABC transporter ATP-binding protein</fullName>
    </submittedName>
</protein>
<evidence type="ECO:0000256" key="3">
    <source>
        <dbReference type="ARBA" id="ARBA00022741"/>
    </source>
</evidence>
<dbReference type="InterPro" id="IPR003439">
    <property type="entry name" value="ABC_transporter-like_ATP-bd"/>
</dbReference>
<keyword evidence="5" id="KW-1278">Translocase</keyword>
<keyword evidence="3" id="KW-0547">Nucleotide-binding</keyword>
<keyword evidence="4 8" id="KW-0067">ATP-binding</keyword>
<feature type="domain" description="ABC transporter" evidence="7">
    <location>
        <begin position="2"/>
        <end position="232"/>
    </location>
</feature>
<organism evidence="8 9">
    <name type="scientific">Vogesella facilis</name>
    <dbReference type="NCBI Taxonomy" id="1655232"/>
    <lineage>
        <taxon>Bacteria</taxon>
        <taxon>Pseudomonadati</taxon>
        <taxon>Pseudomonadota</taxon>
        <taxon>Betaproteobacteria</taxon>
        <taxon>Neisseriales</taxon>
        <taxon>Chromobacteriaceae</taxon>
        <taxon>Vogesella</taxon>
    </lineage>
</organism>
<sequence>MLEARALSLQQPARLEDVSATLRPGEFSVILGPNGAGKSTLLHLLGGAIRPQSGAVWLDGKPLAALSAAQLAQQRALVEQQPARPAGMAVDTLLTIGVSGHNPAARQQAIDYACIHNLLHRDCANLSGGELARVHLARALHQLLSSHRASRYLLLDEPTAALDIGAANLQLASLRQIARQHQLGMVAVLHDVNLAVQHADRVLLLKAGRTVACGTADETLQLPLLQALYDTPLRELHDAAGRRAFIAG</sequence>
<keyword evidence="1" id="KW-0813">Transport</keyword>
<reference evidence="9" key="1">
    <citation type="journal article" date="2019" name="Int. J. Syst. Evol. Microbiol.">
        <title>The Global Catalogue of Microorganisms (GCM) 10K type strain sequencing project: providing services to taxonomists for standard genome sequencing and annotation.</title>
        <authorList>
            <consortium name="The Broad Institute Genomics Platform"/>
            <consortium name="The Broad Institute Genome Sequencing Center for Infectious Disease"/>
            <person name="Wu L."/>
            <person name="Ma J."/>
        </authorList>
    </citation>
    <scope>NUCLEOTIDE SEQUENCE [LARGE SCALE GENOMIC DNA]</scope>
    <source>
        <strain evidence="9">KCTC 42742</strain>
    </source>
</reference>
<dbReference type="PANTHER" id="PTHR42794">
    <property type="entry name" value="HEMIN IMPORT ATP-BINDING PROTEIN HMUV"/>
    <property type="match status" value="1"/>
</dbReference>
<dbReference type="CDD" id="cd03214">
    <property type="entry name" value="ABC_Iron-Siderophores_B12_Hemin"/>
    <property type="match status" value="1"/>
</dbReference>
<dbReference type="Gene3D" id="3.40.50.300">
    <property type="entry name" value="P-loop containing nucleotide triphosphate hydrolases"/>
    <property type="match status" value="1"/>
</dbReference>
<accession>A0ABV7RHM7</accession>
<dbReference type="Pfam" id="PF00005">
    <property type="entry name" value="ABC_tran"/>
    <property type="match status" value="1"/>
</dbReference>
<dbReference type="EMBL" id="JBHRXN010000031">
    <property type="protein sequence ID" value="MFC3532832.1"/>
    <property type="molecule type" value="Genomic_DNA"/>
</dbReference>
<evidence type="ECO:0000256" key="5">
    <source>
        <dbReference type="ARBA" id="ARBA00022967"/>
    </source>
</evidence>
<dbReference type="PROSITE" id="PS50893">
    <property type="entry name" value="ABC_TRANSPORTER_2"/>
    <property type="match status" value="1"/>
</dbReference>
<evidence type="ECO:0000256" key="1">
    <source>
        <dbReference type="ARBA" id="ARBA00022448"/>
    </source>
</evidence>
<evidence type="ECO:0000256" key="6">
    <source>
        <dbReference type="ARBA" id="ARBA00037066"/>
    </source>
</evidence>
<keyword evidence="2" id="KW-0472">Membrane</keyword>
<evidence type="ECO:0000313" key="9">
    <source>
        <dbReference type="Proteomes" id="UP001595741"/>
    </source>
</evidence>
<evidence type="ECO:0000313" key="8">
    <source>
        <dbReference type="EMBL" id="MFC3532832.1"/>
    </source>
</evidence>
<evidence type="ECO:0000259" key="7">
    <source>
        <dbReference type="PROSITE" id="PS50893"/>
    </source>
</evidence>
<dbReference type="InterPro" id="IPR027417">
    <property type="entry name" value="P-loop_NTPase"/>
</dbReference>
<proteinExistence type="predicted"/>
<evidence type="ECO:0000256" key="4">
    <source>
        <dbReference type="ARBA" id="ARBA00022840"/>
    </source>
</evidence>
<keyword evidence="9" id="KW-1185">Reference proteome</keyword>
<dbReference type="SUPFAM" id="SSF52540">
    <property type="entry name" value="P-loop containing nucleoside triphosphate hydrolases"/>
    <property type="match status" value="1"/>
</dbReference>
<gene>
    <name evidence="8" type="ORF">ACFOLG_11615</name>
</gene>
<name>A0ABV7RHM7_9NEIS</name>
<dbReference type="PANTHER" id="PTHR42794:SF1">
    <property type="entry name" value="HEMIN IMPORT ATP-BINDING PROTEIN HMUV"/>
    <property type="match status" value="1"/>
</dbReference>
<dbReference type="Proteomes" id="UP001595741">
    <property type="component" value="Unassembled WGS sequence"/>
</dbReference>
<dbReference type="RefSeq" id="WP_386091899.1">
    <property type="nucleotide sequence ID" value="NZ_JBHRXN010000031.1"/>
</dbReference>
<comment type="caution">
    <text evidence="8">The sequence shown here is derived from an EMBL/GenBank/DDBJ whole genome shotgun (WGS) entry which is preliminary data.</text>
</comment>
<dbReference type="InterPro" id="IPR003593">
    <property type="entry name" value="AAA+_ATPase"/>
</dbReference>
<comment type="function">
    <text evidence="6">Part of the ABC transporter complex HmuTUV involved in hemin import. Responsible for energy coupling to the transport system.</text>
</comment>
<dbReference type="SMART" id="SM00382">
    <property type="entry name" value="AAA"/>
    <property type="match status" value="1"/>
</dbReference>
<dbReference type="GO" id="GO:0005524">
    <property type="term" value="F:ATP binding"/>
    <property type="evidence" value="ECO:0007669"/>
    <property type="project" value="UniProtKB-KW"/>
</dbReference>
<keyword evidence="2" id="KW-1003">Cell membrane</keyword>
<evidence type="ECO:0000256" key="2">
    <source>
        <dbReference type="ARBA" id="ARBA00022475"/>
    </source>
</evidence>